<organism evidence="2 3">
    <name type="scientific">Rhizopus stolonifer</name>
    <name type="common">Rhizopus nigricans</name>
    <dbReference type="NCBI Taxonomy" id="4846"/>
    <lineage>
        <taxon>Eukaryota</taxon>
        <taxon>Fungi</taxon>
        <taxon>Fungi incertae sedis</taxon>
        <taxon>Mucoromycota</taxon>
        <taxon>Mucoromycotina</taxon>
        <taxon>Mucoromycetes</taxon>
        <taxon>Mucorales</taxon>
        <taxon>Mucorineae</taxon>
        <taxon>Rhizopodaceae</taxon>
        <taxon>Rhizopus</taxon>
    </lineage>
</organism>
<dbReference type="OrthoDB" id="5876363at2759"/>
<accession>A0A367KTM5</accession>
<feature type="region of interest" description="Disordered" evidence="1">
    <location>
        <begin position="60"/>
        <end position="83"/>
    </location>
</feature>
<evidence type="ECO:0000313" key="2">
    <source>
        <dbReference type="EMBL" id="RCI05563.1"/>
    </source>
</evidence>
<evidence type="ECO:0000256" key="1">
    <source>
        <dbReference type="SAM" id="MobiDB-lite"/>
    </source>
</evidence>
<dbReference type="EMBL" id="PJQM01000358">
    <property type="protein sequence ID" value="RCI05563.1"/>
    <property type="molecule type" value="Genomic_DNA"/>
</dbReference>
<dbReference type="STRING" id="4846.A0A367KTM5"/>
<name>A0A367KTM5_RHIST</name>
<sequence>QADLDLQEEITMYETADEIMKYGGVTYSVPAKSIEDEFLKYTRRFRRYSSQSAFFVDNQNSLLKPNHKEPSSEHNGGTEADGIQMLLDAAVEVENQSSEVQTPEDKKYKAIEELVNLIGEDNLLEILSK</sequence>
<evidence type="ECO:0000313" key="3">
    <source>
        <dbReference type="Proteomes" id="UP000253551"/>
    </source>
</evidence>
<dbReference type="Proteomes" id="UP000253551">
    <property type="component" value="Unassembled WGS sequence"/>
</dbReference>
<keyword evidence="3" id="KW-1185">Reference proteome</keyword>
<gene>
    <name evidence="2" type="ORF">CU098_013621</name>
</gene>
<dbReference type="AlphaFoldDB" id="A0A367KTM5"/>
<reference evidence="2 3" key="1">
    <citation type="journal article" date="2018" name="G3 (Bethesda)">
        <title>Phylogenetic and Phylogenomic Definition of Rhizopus Species.</title>
        <authorList>
            <person name="Gryganskyi A.P."/>
            <person name="Golan J."/>
            <person name="Dolatabadi S."/>
            <person name="Mondo S."/>
            <person name="Robb S."/>
            <person name="Idnurm A."/>
            <person name="Muszewska A."/>
            <person name="Steczkiewicz K."/>
            <person name="Masonjones S."/>
            <person name="Liao H.L."/>
            <person name="Gajdeczka M.T."/>
            <person name="Anike F."/>
            <person name="Vuek A."/>
            <person name="Anishchenko I.M."/>
            <person name="Voigt K."/>
            <person name="de Hoog G.S."/>
            <person name="Smith M.E."/>
            <person name="Heitman J."/>
            <person name="Vilgalys R."/>
            <person name="Stajich J.E."/>
        </authorList>
    </citation>
    <scope>NUCLEOTIDE SEQUENCE [LARGE SCALE GENOMIC DNA]</scope>
    <source>
        <strain evidence="2 3">LSU 92-RS-03</strain>
    </source>
</reference>
<feature type="non-terminal residue" evidence="2">
    <location>
        <position position="1"/>
    </location>
</feature>
<proteinExistence type="predicted"/>
<comment type="caution">
    <text evidence="2">The sequence shown here is derived from an EMBL/GenBank/DDBJ whole genome shotgun (WGS) entry which is preliminary data.</text>
</comment>
<protein>
    <submittedName>
        <fullName evidence="2">Uncharacterized protein</fullName>
    </submittedName>
</protein>